<evidence type="ECO:0000313" key="4">
    <source>
        <dbReference type="Proteomes" id="UP000293562"/>
    </source>
</evidence>
<dbReference type="Proteomes" id="UP000293562">
    <property type="component" value="Unassembled WGS sequence"/>
</dbReference>
<gene>
    <name evidence="3" type="ORF">EV201_2329</name>
</gene>
<dbReference type="OrthoDB" id="9791276at2"/>
<dbReference type="EMBL" id="SHKN01000002">
    <property type="protein sequence ID" value="RZT93177.1"/>
    <property type="molecule type" value="Genomic_DNA"/>
</dbReference>
<dbReference type="PANTHER" id="PTHR43540:SF6">
    <property type="entry name" value="ISOCHORISMATASE-LIKE DOMAIN-CONTAINING PROTEIN"/>
    <property type="match status" value="1"/>
</dbReference>
<dbReference type="InterPro" id="IPR036380">
    <property type="entry name" value="Isochorismatase-like_sf"/>
</dbReference>
<dbReference type="InterPro" id="IPR050272">
    <property type="entry name" value="Isochorismatase-like_hydrls"/>
</dbReference>
<evidence type="ECO:0000259" key="2">
    <source>
        <dbReference type="Pfam" id="PF00857"/>
    </source>
</evidence>
<name>A0A4Q7VBI5_9BACT</name>
<reference evidence="3 4" key="1">
    <citation type="submission" date="2019-02" db="EMBL/GenBank/DDBJ databases">
        <title>Genomic Encyclopedia of Type Strains, Phase IV (KMG-IV): sequencing the most valuable type-strain genomes for metagenomic binning, comparative biology and taxonomic classification.</title>
        <authorList>
            <person name="Goeker M."/>
        </authorList>
    </citation>
    <scope>NUCLEOTIDE SEQUENCE [LARGE SCALE GENOMIC DNA]</scope>
    <source>
        <strain evidence="3 4">DSM 28825</strain>
    </source>
</reference>
<proteinExistence type="predicted"/>
<dbReference type="Pfam" id="PF00857">
    <property type="entry name" value="Isochorismatase"/>
    <property type="match status" value="1"/>
</dbReference>
<dbReference type="SUPFAM" id="SSF52499">
    <property type="entry name" value="Isochorismatase-like hydrolases"/>
    <property type="match status" value="1"/>
</dbReference>
<evidence type="ECO:0000313" key="3">
    <source>
        <dbReference type="EMBL" id="RZT93177.1"/>
    </source>
</evidence>
<dbReference type="GO" id="GO:0016787">
    <property type="term" value="F:hydrolase activity"/>
    <property type="evidence" value="ECO:0007669"/>
    <property type="project" value="UniProtKB-KW"/>
</dbReference>
<feature type="domain" description="Isochorismatase-like" evidence="2">
    <location>
        <begin position="11"/>
        <end position="181"/>
    </location>
</feature>
<dbReference type="RefSeq" id="WP_130307753.1">
    <property type="nucleotide sequence ID" value="NZ_SHKN01000002.1"/>
</dbReference>
<sequence>MFKKELLFWNVDTQFDFMNPAGKLYVPGSEVILPLLERLTLLAKECNIQVVNTADHHFPDAKELSETPDFITTFPPHCMANSRGANYVEETQPDTPEFVHWDRVYSEAEIRNLTASRNIVVLKDVFDVFEGNPNTQKLVKALAPRKVFVYGVTTNVCVDCAVCGLAKQNIQVFVIEDAIKELPNIPLPFEKWDALGVQRIKYADITSYM</sequence>
<organism evidence="3 4">
    <name type="scientific">Ancylomarina subtilis</name>
    <dbReference type="NCBI Taxonomy" id="1639035"/>
    <lineage>
        <taxon>Bacteria</taxon>
        <taxon>Pseudomonadati</taxon>
        <taxon>Bacteroidota</taxon>
        <taxon>Bacteroidia</taxon>
        <taxon>Marinilabiliales</taxon>
        <taxon>Marinifilaceae</taxon>
        <taxon>Ancylomarina</taxon>
    </lineage>
</organism>
<keyword evidence="1" id="KW-0378">Hydrolase</keyword>
<protein>
    <submittedName>
        <fullName evidence="3">Nicotinamidase/pyrazinamidase</fullName>
    </submittedName>
</protein>
<comment type="caution">
    <text evidence="3">The sequence shown here is derived from an EMBL/GenBank/DDBJ whole genome shotgun (WGS) entry which is preliminary data.</text>
</comment>
<keyword evidence="4" id="KW-1185">Reference proteome</keyword>
<accession>A0A4Q7VBI5</accession>
<dbReference type="AlphaFoldDB" id="A0A4Q7VBI5"/>
<evidence type="ECO:0000256" key="1">
    <source>
        <dbReference type="ARBA" id="ARBA00022801"/>
    </source>
</evidence>
<dbReference type="PANTHER" id="PTHR43540">
    <property type="entry name" value="PEROXYUREIDOACRYLATE/UREIDOACRYLATE AMIDOHYDROLASE-RELATED"/>
    <property type="match status" value="1"/>
</dbReference>
<dbReference type="InterPro" id="IPR000868">
    <property type="entry name" value="Isochorismatase-like_dom"/>
</dbReference>
<dbReference type="Gene3D" id="3.40.50.850">
    <property type="entry name" value="Isochorismatase-like"/>
    <property type="match status" value="1"/>
</dbReference>